<dbReference type="Proteomes" id="UP000887565">
    <property type="component" value="Unplaced"/>
</dbReference>
<sequence>MCPPKKFLATGLLTSIGISIISQTGERIRSAQLLVSGVQHRLLDVPVQPINVRLAKISILKREQNRTRIEQQIRIKFEKKWANKIQEASKQLEMEVEHQHNMHESIIPFQLPALSTPNWVLDYKM</sequence>
<proteinExistence type="predicted"/>
<reference evidence="2" key="1">
    <citation type="submission" date="2022-11" db="UniProtKB">
        <authorList>
            <consortium name="WormBaseParasite"/>
        </authorList>
    </citation>
    <scope>IDENTIFICATION</scope>
</reference>
<protein>
    <submittedName>
        <fullName evidence="2">Uncharacterized protein</fullName>
    </submittedName>
</protein>
<dbReference type="AlphaFoldDB" id="A0A915ITC1"/>
<dbReference type="WBParaSite" id="nRc.2.0.1.t17110-RA">
    <property type="protein sequence ID" value="nRc.2.0.1.t17110-RA"/>
    <property type="gene ID" value="nRc.2.0.1.g17110"/>
</dbReference>
<name>A0A915ITC1_ROMCU</name>
<evidence type="ECO:0000313" key="1">
    <source>
        <dbReference type="Proteomes" id="UP000887565"/>
    </source>
</evidence>
<evidence type="ECO:0000313" key="2">
    <source>
        <dbReference type="WBParaSite" id="nRc.2.0.1.t17110-RA"/>
    </source>
</evidence>
<organism evidence="1 2">
    <name type="scientific">Romanomermis culicivorax</name>
    <name type="common">Nematode worm</name>
    <dbReference type="NCBI Taxonomy" id="13658"/>
    <lineage>
        <taxon>Eukaryota</taxon>
        <taxon>Metazoa</taxon>
        <taxon>Ecdysozoa</taxon>
        <taxon>Nematoda</taxon>
        <taxon>Enoplea</taxon>
        <taxon>Dorylaimia</taxon>
        <taxon>Mermithida</taxon>
        <taxon>Mermithoidea</taxon>
        <taxon>Mermithidae</taxon>
        <taxon>Romanomermis</taxon>
    </lineage>
</organism>
<accession>A0A915ITC1</accession>
<keyword evidence="1" id="KW-1185">Reference proteome</keyword>